<dbReference type="InterPro" id="IPR037066">
    <property type="entry name" value="Plug_dom_sf"/>
</dbReference>
<dbReference type="Proteomes" id="UP001597319">
    <property type="component" value="Unassembled WGS sequence"/>
</dbReference>
<proteinExistence type="predicted"/>
<gene>
    <name evidence="6" type="ORF">ACFSR1_22145</name>
</gene>
<evidence type="ECO:0000313" key="7">
    <source>
        <dbReference type="Proteomes" id="UP001597319"/>
    </source>
</evidence>
<dbReference type="EMBL" id="JBHULE010000035">
    <property type="protein sequence ID" value="MFD2565396.1"/>
    <property type="molecule type" value="Genomic_DNA"/>
</dbReference>
<sequence>MKLQTISYYAPKNNRIGREILIFLLFATIFFPVNAQNTEVKEPLPLIDVLTQIETKFSYQFTYADDTIKDIFVSAVPKDVSFDQVLDFLRKETGLKFTVVNDTFIAINKGNQSFFICGFIKELNKEQALSGVTIRGKKTSTISNEKGYFELEVFDRKEIVIISHLGFRTISRIISSFVGDTCTPIYLTPKTEILAEVILKNYLTKGINKTDDGAFQIDYDEFGILPGLIEADVLQTIQALPGIQSADETVSNINIRGGTHDQNLILWDGIKMYQSGHFFGLISIFNPSITRKATVIKNGTDVEYADGISGTILMNTDTRINSDFKSTIGVNLINADIFADIPVGKKSSVQVSARKAINEFLETPTYEQYFDRISQDSEIGDNNETDIGFDFYDINLRWNWKISEKDFVRINFLGISNELVFTENATINSVNTSRQSSLNQNSIAGGIWYQRNWNDKFTTTLQVYETDYTLKSENADLQNQQRFLQENIVSETGVKLNTRYVLKDHITWLNGYQLMETGVSNLNDIDNPVFRRNRVRVIRNHSVFSQIGYKGRNIRNSVNVGIRYSFNEKFNTHIIEPRFSYNQKFLNYFNFEILGEFKHQNTSQIINFQNDFLGIEKRRWVLANDEDIPVIKGKQVSAGLQYNRKGWLISSEGYHKIVEGITARSQGFQNQYEFVTAIGEYTVTGVDFLVNKRFRNLSSWLGYSYANNQYTFEAFEENRFPNNIDITHSFNLGVAYTIKDLKVSAGLNWHSGLPTTRPEFQNEVSNNEINYNPANSSRLPEYMRLDISATYDFELTKKLKCHAGISVWNFSDRNNTISNYYRIDQDNQPKEIVNSSLGITPNATFRVSF</sequence>
<evidence type="ECO:0000256" key="2">
    <source>
        <dbReference type="ARBA" id="ARBA00023136"/>
    </source>
</evidence>
<dbReference type="Gene3D" id="2.40.170.20">
    <property type="entry name" value="TonB-dependent receptor, beta-barrel domain"/>
    <property type="match status" value="1"/>
</dbReference>
<keyword evidence="7" id="KW-1185">Reference proteome</keyword>
<dbReference type="SUPFAM" id="SSF49464">
    <property type="entry name" value="Carboxypeptidase regulatory domain-like"/>
    <property type="match status" value="1"/>
</dbReference>
<keyword evidence="6" id="KW-0675">Receptor</keyword>
<accession>A0ABW5LM82</accession>
<evidence type="ECO:0000259" key="5">
    <source>
        <dbReference type="Pfam" id="PF16344"/>
    </source>
</evidence>
<feature type="domain" description="TonB-dependent receptor plug" evidence="4">
    <location>
        <begin position="232"/>
        <end position="309"/>
    </location>
</feature>
<keyword evidence="3" id="KW-0998">Cell outer membrane</keyword>
<dbReference type="SUPFAM" id="SSF56935">
    <property type="entry name" value="Porins"/>
    <property type="match status" value="1"/>
</dbReference>
<dbReference type="Gene3D" id="3.55.50.30">
    <property type="match status" value="1"/>
</dbReference>
<evidence type="ECO:0000259" key="4">
    <source>
        <dbReference type="Pfam" id="PF07715"/>
    </source>
</evidence>
<evidence type="ECO:0000256" key="3">
    <source>
        <dbReference type="ARBA" id="ARBA00023237"/>
    </source>
</evidence>
<dbReference type="Pfam" id="PF07715">
    <property type="entry name" value="Plug"/>
    <property type="match status" value="1"/>
</dbReference>
<organism evidence="6 7">
    <name type="scientific">Aquimarina rubra</name>
    <dbReference type="NCBI Taxonomy" id="1920033"/>
    <lineage>
        <taxon>Bacteria</taxon>
        <taxon>Pseudomonadati</taxon>
        <taxon>Bacteroidota</taxon>
        <taxon>Flavobacteriia</taxon>
        <taxon>Flavobacteriales</taxon>
        <taxon>Flavobacteriaceae</taxon>
        <taxon>Aquimarina</taxon>
    </lineage>
</organism>
<protein>
    <submittedName>
        <fullName evidence="6">TonB-dependent receptor plug domain-containing protein</fullName>
    </submittedName>
</protein>
<dbReference type="InterPro" id="IPR012910">
    <property type="entry name" value="Plug_dom"/>
</dbReference>
<reference evidence="7" key="1">
    <citation type="journal article" date="2019" name="Int. J. Syst. Evol. Microbiol.">
        <title>The Global Catalogue of Microorganisms (GCM) 10K type strain sequencing project: providing services to taxonomists for standard genome sequencing and annotation.</title>
        <authorList>
            <consortium name="The Broad Institute Genomics Platform"/>
            <consortium name="The Broad Institute Genome Sequencing Center for Infectious Disease"/>
            <person name="Wu L."/>
            <person name="Ma J."/>
        </authorList>
    </citation>
    <scope>NUCLEOTIDE SEQUENCE [LARGE SCALE GENOMIC DNA]</scope>
    <source>
        <strain evidence="7">KCTC 52274</strain>
    </source>
</reference>
<comment type="caution">
    <text evidence="6">The sequence shown here is derived from an EMBL/GenBank/DDBJ whole genome shotgun (WGS) entry which is preliminary data.</text>
</comment>
<dbReference type="InterPro" id="IPR008969">
    <property type="entry name" value="CarboxyPept-like_regulatory"/>
</dbReference>
<dbReference type="InterPro" id="IPR036942">
    <property type="entry name" value="Beta-barrel_TonB_sf"/>
</dbReference>
<name>A0ABW5LM82_9FLAO</name>
<evidence type="ECO:0000256" key="1">
    <source>
        <dbReference type="ARBA" id="ARBA00004442"/>
    </source>
</evidence>
<dbReference type="RefSeq" id="WP_378295210.1">
    <property type="nucleotide sequence ID" value="NZ_JBHULE010000035.1"/>
</dbReference>
<dbReference type="Gene3D" id="2.170.130.10">
    <property type="entry name" value="TonB-dependent receptor, plug domain"/>
    <property type="match status" value="1"/>
</dbReference>
<dbReference type="Pfam" id="PF16344">
    <property type="entry name" value="FecR_C"/>
    <property type="match status" value="1"/>
</dbReference>
<comment type="subcellular location">
    <subcellularLocation>
        <location evidence="1">Cell outer membrane</location>
    </subcellularLocation>
</comment>
<keyword evidence="2" id="KW-0472">Membrane</keyword>
<feature type="domain" description="Protein FecR C-terminal" evidence="5">
    <location>
        <begin position="45"/>
        <end position="105"/>
    </location>
</feature>
<dbReference type="InterPro" id="IPR032508">
    <property type="entry name" value="FecR_C"/>
</dbReference>
<evidence type="ECO:0000313" key="6">
    <source>
        <dbReference type="EMBL" id="MFD2565396.1"/>
    </source>
</evidence>